<evidence type="ECO:0000256" key="4">
    <source>
        <dbReference type="SAM" id="Coils"/>
    </source>
</evidence>
<dbReference type="Gene3D" id="3.30.70.270">
    <property type="match status" value="1"/>
</dbReference>
<evidence type="ECO:0000313" key="6">
    <source>
        <dbReference type="EMBL" id="ROQ18104.1"/>
    </source>
</evidence>
<dbReference type="GO" id="GO:1902201">
    <property type="term" value="P:negative regulation of bacterial-type flagellum-dependent cell motility"/>
    <property type="evidence" value="ECO:0007669"/>
    <property type="project" value="TreeGrafter"/>
</dbReference>
<gene>
    <name evidence="6" type="ORF">EDC38_3078</name>
</gene>
<dbReference type="InterPro" id="IPR043128">
    <property type="entry name" value="Rev_trsase/Diguanyl_cyclase"/>
</dbReference>
<dbReference type="PANTHER" id="PTHR45138">
    <property type="entry name" value="REGULATORY COMPONENTS OF SENSORY TRANSDUCTION SYSTEM"/>
    <property type="match status" value="1"/>
</dbReference>
<dbReference type="InterPro" id="IPR048516">
    <property type="entry name" value="DGCcoil"/>
</dbReference>
<evidence type="ECO:0000256" key="3">
    <source>
        <dbReference type="ARBA" id="ARBA00034247"/>
    </source>
</evidence>
<proteinExistence type="predicted"/>
<feature type="coiled-coil region" evidence="4">
    <location>
        <begin position="337"/>
        <end position="364"/>
    </location>
</feature>
<protein>
    <recommendedName>
        <fullName evidence="2">diguanylate cyclase</fullName>
        <ecNumber evidence="2">2.7.7.65</ecNumber>
    </recommendedName>
</protein>
<dbReference type="EC" id="2.7.7.65" evidence="2"/>
<comment type="cofactor">
    <cofactor evidence="1">
        <name>Mg(2+)</name>
        <dbReference type="ChEBI" id="CHEBI:18420"/>
    </cofactor>
</comment>
<dbReference type="SMART" id="SM00267">
    <property type="entry name" value="GGDEF"/>
    <property type="match status" value="1"/>
</dbReference>
<keyword evidence="7" id="KW-1185">Reference proteome</keyword>
<evidence type="ECO:0000259" key="5">
    <source>
        <dbReference type="PROSITE" id="PS50887"/>
    </source>
</evidence>
<dbReference type="InterPro" id="IPR000160">
    <property type="entry name" value="GGDEF_dom"/>
</dbReference>
<dbReference type="GO" id="GO:0052621">
    <property type="term" value="F:diguanylate cyclase activity"/>
    <property type="evidence" value="ECO:0007669"/>
    <property type="project" value="UniProtKB-EC"/>
</dbReference>
<dbReference type="RefSeq" id="WP_123639421.1">
    <property type="nucleotide sequence ID" value="NZ_RJUK01000003.1"/>
</dbReference>
<keyword evidence="4" id="KW-0175">Coiled coil</keyword>
<comment type="catalytic activity">
    <reaction evidence="3">
        <text>2 GTP = 3',3'-c-di-GMP + 2 diphosphate</text>
        <dbReference type="Rhea" id="RHEA:24898"/>
        <dbReference type="ChEBI" id="CHEBI:33019"/>
        <dbReference type="ChEBI" id="CHEBI:37565"/>
        <dbReference type="ChEBI" id="CHEBI:58805"/>
        <dbReference type="EC" id="2.7.7.65"/>
    </reaction>
</comment>
<evidence type="ECO:0000256" key="2">
    <source>
        <dbReference type="ARBA" id="ARBA00012528"/>
    </source>
</evidence>
<dbReference type="AlphaFoldDB" id="A0A3N1NDX1"/>
<dbReference type="Pfam" id="PF20975">
    <property type="entry name" value="DGCcoil"/>
    <property type="match status" value="1"/>
</dbReference>
<evidence type="ECO:0000256" key="1">
    <source>
        <dbReference type="ARBA" id="ARBA00001946"/>
    </source>
</evidence>
<feature type="domain" description="GGDEF" evidence="5">
    <location>
        <begin position="395"/>
        <end position="525"/>
    </location>
</feature>
<dbReference type="SUPFAM" id="SSF55073">
    <property type="entry name" value="Nucleotide cyclase"/>
    <property type="match status" value="1"/>
</dbReference>
<dbReference type="PROSITE" id="PS50887">
    <property type="entry name" value="GGDEF"/>
    <property type="match status" value="1"/>
</dbReference>
<dbReference type="PANTHER" id="PTHR45138:SF9">
    <property type="entry name" value="DIGUANYLATE CYCLASE DGCM-RELATED"/>
    <property type="match status" value="1"/>
</dbReference>
<evidence type="ECO:0000313" key="7">
    <source>
        <dbReference type="Proteomes" id="UP000273643"/>
    </source>
</evidence>
<dbReference type="NCBIfam" id="TIGR00254">
    <property type="entry name" value="GGDEF"/>
    <property type="match status" value="1"/>
</dbReference>
<organism evidence="6 7">
    <name type="scientific">Marinimicrobium koreense</name>
    <dbReference type="NCBI Taxonomy" id="306545"/>
    <lineage>
        <taxon>Bacteria</taxon>
        <taxon>Pseudomonadati</taxon>
        <taxon>Pseudomonadota</taxon>
        <taxon>Gammaproteobacteria</taxon>
        <taxon>Cellvibrionales</taxon>
        <taxon>Cellvibrionaceae</taxon>
        <taxon>Marinimicrobium</taxon>
    </lineage>
</organism>
<dbReference type="OrthoDB" id="9812260at2"/>
<dbReference type="FunFam" id="3.30.70.270:FF:000001">
    <property type="entry name" value="Diguanylate cyclase domain protein"/>
    <property type="match status" value="1"/>
</dbReference>
<dbReference type="Proteomes" id="UP000273643">
    <property type="component" value="Unassembled WGS sequence"/>
</dbReference>
<dbReference type="InterPro" id="IPR050469">
    <property type="entry name" value="Diguanylate_Cyclase"/>
</dbReference>
<dbReference type="EMBL" id="RJUK01000003">
    <property type="protein sequence ID" value="ROQ18104.1"/>
    <property type="molecule type" value="Genomic_DNA"/>
</dbReference>
<dbReference type="GO" id="GO:0005886">
    <property type="term" value="C:plasma membrane"/>
    <property type="evidence" value="ECO:0007669"/>
    <property type="project" value="TreeGrafter"/>
</dbReference>
<dbReference type="CDD" id="cd01949">
    <property type="entry name" value="GGDEF"/>
    <property type="match status" value="1"/>
</dbReference>
<reference evidence="6 7" key="1">
    <citation type="submission" date="2018-11" db="EMBL/GenBank/DDBJ databases">
        <title>Genomic Encyclopedia of Type Strains, Phase IV (KMG-IV): sequencing the most valuable type-strain genomes for metagenomic binning, comparative biology and taxonomic classification.</title>
        <authorList>
            <person name="Goeker M."/>
        </authorList>
    </citation>
    <scope>NUCLEOTIDE SEQUENCE [LARGE SCALE GENOMIC DNA]</scope>
    <source>
        <strain evidence="6 7">DSM 16974</strain>
    </source>
</reference>
<comment type="caution">
    <text evidence="6">The sequence shown here is derived from an EMBL/GenBank/DDBJ whole genome shotgun (WGS) entry which is preliminary data.</text>
</comment>
<dbReference type="Pfam" id="PF00990">
    <property type="entry name" value="GGDEF"/>
    <property type="match status" value="1"/>
</dbReference>
<accession>A0A3N1NDX1</accession>
<dbReference type="InterPro" id="IPR029787">
    <property type="entry name" value="Nucleotide_cyclase"/>
</dbReference>
<dbReference type="GO" id="GO:0043709">
    <property type="term" value="P:cell adhesion involved in single-species biofilm formation"/>
    <property type="evidence" value="ECO:0007669"/>
    <property type="project" value="TreeGrafter"/>
</dbReference>
<sequence length="525" mass="59575">MTLRTTDDDTWREKYLDALDAHDALERQADEQYQRLRRALVQLSIIADGQDRQLDELLDELRKTLRGDQALERLPELTDRLDQSVRSFENRKESADAEVLDALTALVKQLQSLGPPRELKRELNHYLNRLPMRSQKFSLFPALLQQLAELQQQALTLTREAKPGLLGRLRGERAAEPGSSESLCDEINQVLEGLMNAVNTEYMGPETLEGMMVRLKQGIPLDQLPGFLEEVRDLIMHSWLAANRVFAGYLNSVNRELADIASLIDGAANHQASQRAAGRHFSEQMAERCDSLAGSVESARNLSDLKNQVASQLGQIRESLSQYQRAEADSEPLTDQLAQLASRVQQMEHEAEENRESLRRHQHKALHDPLTQLPNREAYDERLAHEVKRWERYGHPLALAVCDVDHFKRINDQFGHQAGDRVLKVISKAIRRRLREVDFFGRYGGEEFVILMPETRAQDALQVLDDVRGALADTAFNYRKEPLQITISLGISEFREGDTADEVFGRADQALYAAKAAGRNQCQIG</sequence>
<name>A0A3N1NDX1_9GAMM</name>